<dbReference type="AlphaFoldDB" id="A0A8J7VZH2"/>
<dbReference type="InterPro" id="IPR013249">
    <property type="entry name" value="RNA_pol_sigma70_r4_t2"/>
</dbReference>
<dbReference type="RefSeq" id="WP_227018139.1">
    <property type="nucleotide sequence ID" value="NZ_JAGSND010000005.1"/>
</dbReference>
<keyword evidence="5" id="KW-0804">Transcription</keyword>
<evidence type="ECO:0000259" key="6">
    <source>
        <dbReference type="Pfam" id="PF04542"/>
    </source>
</evidence>
<dbReference type="NCBIfam" id="TIGR02937">
    <property type="entry name" value="sigma70-ECF"/>
    <property type="match status" value="1"/>
</dbReference>
<dbReference type="InterPro" id="IPR039425">
    <property type="entry name" value="RNA_pol_sigma-70-like"/>
</dbReference>
<dbReference type="Gene3D" id="1.10.1740.10">
    <property type="match status" value="1"/>
</dbReference>
<organism evidence="8 9">
    <name type="scientific">Sinanaerobacter chloroacetimidivorans</name>
    <dbReference type="NCBI Taxonomy" id="2818044"/>
    <lineage>
        <taxon>Bacteria</taxon>
        <taxon>Bacillati</taxon>
        <taxon>Bacillota</taxon>
        <taxon>Clostridia</taxon>
        <taxon>Peptostreptococcales</taxon>
        <taxon>Anaerovoracaceae</taxon>
        <taxon>Sinanaerobacter</taxon>
    </lineage>
</organism>
<comment type="similarity">
    <text evidence="1">Belongs to the sigma-70 factor family. ECF subfamily.</text>
</comment>
<evidence type="ECO:0000256" key="1">
    <source>
        <dbReference type="ARBA" id="ARBA00010641"/>
    </source>
</evidence>
<keyword evidence="2" id="KW-0805">Transcription regulation</keyword>
<evidence type="ECO:0000256" key="5">
    <source>
        <dbReference type="ARBA" id="ARBA00023163"/>
    </source>
</evidence>
<sequence length="183" mass="21617">MDDQQLIDLLKSSPSKGLAEAIEKYGGAVKWITIKIIGNRPEEIEECISDIFCKLWKNIEQFDPNRGIPLKSYLYGIARHTALDYRRKMQKSEDLLPIEEIELDIEVNYEEETAKTINKEIIRQTIDEMPSPDKEIFIYRYYFFKKISEIAFKLSLDNKTVENKLYRGRQRLKDHLIERGIII</sequence>
<keyword evidence="4" id="KW-0238">DNA-binding</keyword>
<name>A0A8J7VZH2_9FIRM</name>
<dbReference type="PANTHER" id="PTHR43133:SF8">
    <property type="entry name" value="RNA POLYMERASE SIGMA FACTOR HI_1459-RELATED"/>
    <property type="match status" value="1"/>
</dbReference>
<evidence type="ECO:0000313" key="9">
    <source>
        <dbReference type="Proteomes" id="UP000675664"/>
    </source>
</evidence>
<keyword evidence="9" id="KW-1185">Reference proteome</keyword>
<feature type="domain" description="RNA polymerase sigma factor 70 region 4 type 2" evidence="7">
    <location>
        <begin position="120"/>
        <end position="172"/>
    </location>
</feature>
<dbReference type="Proteomes" id="UP000675664">
    <property type="component" value="Unassembled WGS sequence"/>
</dbReference>
<dbReference type="SUPFAM" id="SSF88946">
    <property type="entry name" value="Sigma2 domain of RNA polymerase sigma factors"/>
    <property type="match status" value="1"/>
</dbReference>
<dbReference type="GO" id="GO:0016987">
    <property type="term" value="F:sigma factor activity"/>
    <property type="evidence" value="ECO:0007669"/>
    <property type="project" value="UniProtKB-KW"/>
</dbReference>
<evidence type="ECO:0000313" key="8">
    <source>
        <dbReference type="EMBL" id="MBR0598007.1"/>
    </source>
</evidence>
<dbReference type="InterPro" id="IPR007627">
    <property type="entry name" value="RNA_pol_sigma70_r2"/>
</dbReference>
<dbReference type="InterPro" id="IPR036388">
    <property type="entry name" value="WH-like_DNA-bd_sf"/>
</dbReference>
<evidence type="ECO:0000256" key="2">
    <source>
        <dbReference type="ARBA" id="ARBA00023015"/>
    </source>
</evidence>
<comment type="caution">
    <text evidence="8">The sequence shown here is derived from an EMBL/GenBank/DDBJ whole genome shotgun (WGS) entry which is preliminary data.</text>
</comment>
<proteinExistence type="inferred from homology"/>
<dbReference type="InterPro" id="IPR013325">
    <property type="entry name" value="RNA_pol_sigma_r2"/>
</dbReference>
<dbReference type="EMBL" id="JAGSND010000005">
    <property type="protein sequence ID" value="MBR0598007.1"/>
    <property type="molecule type" value="Genomic_DNA"/>
</dbReference>
<dbReference type="GO" id="GO:0006352">
    <property type="term" value="P:DNA-templated transcription initiation"/>
    <property type="evidence" value="ECO:0007669"/>
    <property type="project" value="InterPro"/>
</dbReference>
<keyword evidence="3" id="KW-0731">Sigma factor</keyword>
<accession>A0A8J7VZH2</accession>
<dbReference type="Gene3D" id="1.10.10.10">
    <property type="entry name" value="Winged helix-like DNA-binding domain superfamily/Winged helix DNA-binding domain"/>
    <property type="match status" value="1"/>
</dbReference>
<evidence type="ECO:0000256" key="3">
    <source>
        <dbReference type="ARBA" id="ARBA00023082"/>
    </source>
</evidence>
<reference evidence="8" key="2">
    <citation type="submission" date="2021-04" db="EMBL/GenBank/DDBJ databases">
        <authorList>
            <person name="Liu J."/>
        </authorList>
    </citation>
    <scope>NUCLEOTIDE SEQUENCE</scope>
    <source>
        <strain evidence="8">BAD-6</strain>
    </source>
</reference>
<protein>
    <submittedName>
        <fullName evidence="8">Sigma-70 family RNA polymerase sigma factor</fullName>
    </submittedName>
</protein>
<evidence type="ECO:0000259" key="7">
    <source>
        <dbReference type="Pfam" id="PF08281"/>
    </source>
</evidence>
<dbReference type="InterPro" id="IPR014284">
    <property type="entry name" value="RNA_pol_sigma-70_dom"/>
</dbReference>
<dbReference type="Pfam" id="PF04542">
    <property type="entry name" value="Sigma70_r2"/>
    <property type="match status" value="1"/>
</dbReference>
<dbReference type="PANTHER" id="PTHR43133">
    <property type="entry name" value="RNA POLYMERASE ECF-TYPE SIGMA FACTO"/>
    <property type="match status" value="1"/>
</dbReference>
<reference evidence="8" key="1">
    <citation type="submission" date="2021-04" db="EMBL/GenBank/DDBJ databases">
        <title>Sinoanaerobacter chloroacetimidivorans sp. nov., an obligate anaerobic bacterium isolated from anaerobic sludge.</title>
        <authorList>
            <person name="Bao Y."/>
        </authorList>
    </citation>
    <scope>NUCLEOTIDE SEQUENCE</scope>
    <source>
        <strain evidence="8">BAD-6</strain>
    </source>
</reference>
<dbReference type="InterPro" id="IPR013324">
    <property type="entry name" value="RNA_pol_sigma_r3/r4-like"/>
</dbReference>
<gene>
    <name evidence="8" type="ORF">KCX82_08990</name>
</gene>
<dbReference type="SUPFAM" id="SSF88659">
    <property type="entry name" value="Sigma3 and sigma4 domains of RNA polymerase sigma factors"/>
    <property type="match status" value="1"/>
</dbReference>
<dbReference type="Pfam" id="PF08281">
    <property type="entry name" value="Sigma70_r4_2"/>
    <property type="match status" value="1"/>
</dbReference>
<feature type="domain" description="RNA polymerase sigma-70 region 2" evidence="6">
    <location>
        <begin position="22"/>
        <end position="90"/>
    </location>
</feature>
<evidence type="ECO:0000256" key="4">
    <source>
        <dbReference type="ARBA" id="ARBA00023125"/>
    </source>
</evidence>
<dbReference type="GO" id="GO:0003677">
    <property type="term" value="F:DNA binding"/>
    <property type="evidence" value="ECO:0007669"/>
    <property type="project" value="UniProtKB-KW"/>
</dbReference>